<proteinExistence type="predicted"/>
<dbReference type="InterPro" id="IPR050570">
    <property type="entry name" value="Cell_wall_metabolism_enzyme"/>
</dbReference>
<dbReference type="GO" id="GO:0004222">
    <property type="term" value="F:metalloendopeptidase activity"/>
    <property type="evidence" value="ECO:0007669"/>
    <property type="project" value="TreeGrafter"/>
</dbReference>
<evidence type="ECO:0000313" key="3">
    <source>
        <dbReference type="Proteomes" id="UP000824035"/>
    </source>
</evidence>
<dbReference type="SUPFAM" id="SSF51261">
    <property type="entry name" value="Duplicated hybrid motif"/>
    <property type="match status" value="1"/>
</dbReference>
<feature type="domain" description="M23ase beta-sheet core" evidence="1">
    <location>
        <begin position="91"/>
        <end position="133"/>
    </location>
</feature>
<evidence type="ECO:0000259" key="1">
    <source>
        <dbReference type="Pfam" id="PF01551"/>
    </source>
</evidence>
<dbReference type="PANTHER" id="PTHR21666:SF270">
    <property type="entry name" value="MUREIN HYDROLASE ACTIVATOR ENVC"/>
    <property type="match status" value="1"/>
</dbReference>
<name>A0A9D2IYG9_9FIRM</name>
<comment type="caution">
    <text evidence="2">The sequence shown here is derived from an EMBL/GenBank/DDBJ whole genome shotgun (WGS) entry which is preliminary data.</text>
</comment>
<accession>A0A9D2IYG9</accession>
<dbReference type="AlphaFoldDB" id="A0A9D2IYG9"/>
<gene>
    <name evidence="2" type="ORF">H9813_01755</name>
</gene>
<reference evidence="2" key="1">
    <citation type="journal article" date="2021" name="PeerJ">
        <title>Extensive microbial diversity within the chicken gut microbiome revealed by metagenomics and culture.</title>
        <authorList>
            <person name="Gilroy R."/>
            <person name="Ravi A."/>
            <person name="Getino M."/>
            <person name="Pursley I."/>
            <person name="Horton D.L."/>
            <person name="Alikhan N.F."/>
            <person name="Baker D."/>
            <person name="Gharbi K."/>
            <person name="Hall N."/>
            <person name="Watson M."/>
            <person name="Adriaenssens E.M."/>
            <person name="Foster-Nyarko E."/>
            <person name="Jarju S."/>
            <person name="Secka A."/>
            <person name="Antonio M."/>
            <person name="Oren A."/>
            <person name="Chaudhuri R.R."/>
            <person name="La Ragione R."/>
            <person name="Hildebrand F."/>
            <person name="Pallen M.J."/>
        </authorList>
    </citation>
    <scope>NUCLEOTIDE SEQUENCE</scope>
    <source>
        <strain evidence="2">ChiGjej4B4-18154</strain>
    </source>
</reference>
<reference evidence="2" key="2">
    <citation type="submission" date="2021-04" db="EMBL/GenBank/DDBJ databases">
        <authorList>
            <person name="Gilroy R."/>
        </authorList>
    </citation>
    <scope>NUCLEOTIDE SEQUENCE</scope>
    <source>
        <strain evidence="2">ChiGjej4B4-18154</strain>
    </source>
</reference>
<dbReference type="PANTHER" id="PTHR21666">
    <property type="entry name" value="PEPTIDASE-RELATED"/>
    <property type="match status" value="1"/>
</dbReference>
<dbReference type="CDD" id="cd12797">
    <property type="entry name" value="M23_peptidase"/>
    <property type="match status" value="1"/>
</dbReference>
<dbReference type="Proteomes" id="UP000824035">
    <property type="component" value="Unassembled WGS sequence"/>
</dbReference>
<dbReference type="InterPro" id="IPR011055">
    <property type="entry name" value="Dup_hybrid_motif"/>
</dbReference>
<sequence length="140" mass="15199">MDDVSCSTSTEFHGVEVTTTNNNGEEETATKTVTKTVLTITITHKTAVEMAGDYHFNSRQNEYLALMMQPDNQALWAQLLHSLVTGGGQTSFCVTPGQQVPQVDEIGFIGNTGNSTGNHLHFETRVNGKRTDPMSSFSAS</sequence>
<dbReference type="InterPro" id="IPR016047">
    <property type="entry name" value="M23ase_b-sheet_dom"/>
</dbReference>
<organism evidence="2 3">
    <name type="scientific">Candidatus Allofournierella merdipullorum</name>
    <dbReference type="NCBI Taxonomy" id="2838595"/>
    <lineage>
        <taxon>Bacteria</taxon>
        <taxon>Bacillati</taxon>
        <taxon>Bacillota</taxon>
        <taxon>Clostridia</taxon>
        <taxon>Eubacteriales</taxon>
        <taxon>Oscillospiraceae</taxon>
        <taxon>Allofournierella</taxon>
    </lineage>
</organism>
<dbReference type="Pfam" id="PF01551">
    <property type="entry name" value="Peptidase_M23"/>
    <property type="match status" value="1"/>
</dbReference>
<protein>
    <submittedName>
        <fullName evidence="2">M23 family metallopeptidase</fullName>
    </submittedName>
</protein>
<dbReference type="Gene3D" id="2.70.70.10">
    <property type="entry name" value="Glucose Permease (Domain IIA)"/>
    <property type="match status" value="1"/>
</dbReference>
<evidence type="ECO:0000313" key="2">
    <source>
        <dbReference type="EMBL" id="HIZ29948.1"/>
    </source>
</evidence>
<dbReference type="EMBL" id="DXBV01000018">
    <property type="protein sequence ID" value="HIZ29948.1"/>
    <property type="molecule type" value="Genomic_DNA"/>
</dbReference>